<dbReference type="Pfam" id="PF19641">
    <property type="entry name" value="DUF6144"/>
    <property type="match status" value="1"/>
</dbReference>
<protein>
    <submittedName>
        <fullName evidence="1">Putative hydrocarbon binding protein</fullName>
    </submittedName>
</protein>
<comment type="caution">
    <text evidence="1">The sequence shown here is derived from an EMBL/GenBank/DDBJ whole genome shotgun (WGS) entry which is preliminary data.</text>
</comment>
<dbReference type="InterPro" id="IPR024096">
    <property type="entry name" value="NO_sig/Golgi_transp_ligand-bd"/>
</dbReference>
<accession>A0A841R9I8</accession>
<evidence type="ECO:0000313" key="1">
    <source>
        <dbReference type="EMBL" id="MBB6482004.1"/>
    </source>
</evidence>
<organism evidence="1 2">
    <name type="scientific">Spirochaeta isovalerica</name>
    <dbReference type="NCBI Taxonomy" id="150"/>
    <lineage>
        <taxon>Bacteria</taxon>
        <taxon>Pseudomonadati</taxon>
        <taxon>Spirochaetota</taxon>
        <taxon>Spirochaetia</taxon>
        <taxon>Spirochaetales</taxon>
        <taxon>Spirochaetaceae</taxon>
        <taxon>Spirochaeta</taxon>
    </lineage>
</organism>
<dbReference type="SUPFAM" id="SSF111126">
    <property type="entry name" value="Ligand-binding domain in the NO signalling and Golgi transport"/>
    <property type="match status" value="1"/>
</dbReference>
<dbReference type="Gene3D" id="3.30.1380.20">
    <property type="entry name" value="Trafficking protein particle complex subunit 3"/>
    <property type="match status" value="1"/>
</dbReference>
<dbReference type="InterPro" id="IPR046142">
    <property type="entry name" value="DUF6144"/>
</dbReference>
<dbReference type="RefSeq" id="WP_184748242.1">
    <property type="nucleotide sequence ID" value="NZ_JACHGJ010000009.1"/>
</dbReference>
<dbReference type="EMBL" id="JACHGJ010000009">
    <property type="protein sequence ID" value="MBB6482004.1"/>
    <property type="molecule type" value="Genomic_DNA"/>
</dbReference>
<evidence type="ECO:0000313" key="2">
    <source>
        <dbReference type="Proteomes" id="UP000587760"/>
    </source>
</evidence>
<dbReference type="AlphaFoldDB" id="A0A841R9I8"/>
<reference evidence="1 2" key="1">
    <citation type="submission" date="2020-08" db="EMBL/GenBank/DDBJ databases">
        <title>Genomic Encyclopedia of Type Strains, Phase IV (KMG-IV): sequencing the most valuable type-strain genomes for metagenomic binning, comparative biology and taxonomic classification.</title>
        <authorList>
            <person name="Goeker M."/>
        </authorList>
    </citation>
    <scope>NUCLEOTIDE SEQUENCE [LARGE SCALE GENOMIC DNA]</scope>
    <source>
        <strain evidence="1 2">DSM 2461</strain>
    </source>
</reference>
<proteinExistence type="predicted"/>
<gene>
    <name evidence="1" type="ORF">HNR50_003692</name>
</gene>
<keyword evidence="2" id="KW-1185">Reference proteome</keyword>
<name>A0A841R9I8_9SPIO</name>
<sequence length="330" mass="36800">MDTLVIKDYYEKAGHSKEDGIKAVSVVDSFQNRSSGEIASLGKCSVKEMKSYIAALTDQGKCDTFSLLALARAAYLSGNRELYIYFTQILERENIISNLRSHMETVLGVDIAGQIFDSLTNPATGAPPEEAVQWTQNLIDKMDETLSDEECRTALTANAHGIPPEAFTNEAELFNKAPGLEAYLADAHKRSVATLQEHADTGKVWFEQIITQPVVDFVASHKEVLGGVLEESKIYWTKIPYDTVAWLNEKESDKKRYYACHCPMAREVLLHEGETIPGKWCNCTAGFVQQRFNAIFGETVKVDLLESVLAGDERCRFAINVPEKFLSRNA</sequence>
<dbReference type="Proteomes" id="UP000587760">
    <property type="component" value="Unassembled WGS sequence"/>
</dbReference>